<proteinExistence type="predicted"/>
<accession>A0A4C1Z759</accession>
<comment type="caution">
    <text evidence="1">The sequence shown here is derived from an EMBL/GenBank/DDBJ whole genome shotgun (WGS) entry which is preliminary data.</text>
</comment>
<evidence type="ECO:0000313" key="2">
    <source>
        <dbReference type="Proteomes" id="UP000299102"/>
    </source>
</evidence>
<keyword evidence="2" id="KW-1185">Reference proteome</keyword>
<dbReference type="Proteomes" id="UP000299102">
    <property type="component" value="Unassembled WGS sequence"/>
</dbReference>
<sequence>MSGGKFRRSEDAGTSRSHRLTTLSYVAGKSTHGGVDFVCRTNIVRNAVQGGVSISQARSHSFQSVILQGKEGSRSRRCNDCGDVVECLWDNNGASGYSRGLYPPSVRPFRLSVACDGALGLVGFKNVPGSTRCRHRTPTYTSSVRECFWVTRSR</sequence>
<gene>
    <name evidence="1" type="ORF">EVAR_25557_1</name>
</gene>
<dbReference type="AlphaFoldDB" id="A0A4C1Z759"/>
<protein>
    <submittedName>
        <fullName evidence="1">Uncharacterized protein</fullName>
    </submittedName>
</protein>
<evidence type="ECO:0000313" key="1">
    <source>
        <dbReference type="EMBL" id="GBP82924.1"/>
    </source>
</evidence>
<name>A0A4C1Z759_EUMVA</name>
<organism evidence="1 2">
    <name type="scientific">Eumeta variegata</name>
    <name type="common">Bagworm moth</name>
    <name type="synonym">Eumeta japonica</name>
    <dbReference type="NCBI Taxonomy" id="151549"/>
    <lineage>
        <taxon>Eukaryota</taxon>
        <taxon>Metazoa</taxon>
        <taxon>Ecdysozoa</taxon>
        <taxon>Arthropoda</taxon>
        <taxon>Hexapoda</taxon>
        <taxon>Insecta</taxon>
        <taxon>Pterygota</taxon>
        <taxon>Neoptera</taxon>
        <taxon>Endopterygota</taxon>
        <taxon>Lepidoptera</taxon>
        <taxon>Glossata</taxon>
        <taxon>Ditrysia</taxon>
        <taxon>Tineoidea</taxon>
        <taxon>Psychidae</taxon>
        <taxon>Oiketicinae</taxon>
        <taxon>Eumeta</taxon>
    </lineage>
</organism>
<dbReference type="EMBL" id="BGZK01001594">
    <property type="protein sequence ID" value="GBP82924.1"/>
    <property type="molecule type" value="Genomic_DNA"/>
</dbReference>
<reference evidence="1 2" key="1">
    <citation type="journal article" date="2019" name="Commun. Biol.">
        <title>The bagworm genome reveals a unique fibroin gene that provides high tensile strength.</title>
        <authorList>
            <person name="Kono N."/>
            <person name="Nakamura H."/>
            <person name="Ohtoshi R."/>
            <person name="Tomita M."/>
            <person name="Numata K."/>
            <person name="Arakawa K."/>
        </authorList>
    </citation>
    <scope>NUCLEOTIDE SEQUENCE [LARGE SCALE GENOMIC DNA]</scope>
</reference>